<dbReference type="GO" id="GO:0016788">
    <property type="term" value="F:hydrolase activity, acting on ester bonds"/>
    <property type="evidence" value="ECO:0007669"/>
    <property type="project" value="UniProtKB-ARBA"/>
</dbReference>
<dbReference type="AlphaFoldDB" id="A0A0U3NZK7"/>
<reference evidence="1 2" key="1">
    <citation type="submission" date="2015-10" db="EMBL/GenBank/DDBJ databases">
        <title>The world's first case of liver abscess caused by Pannonibacter phragmitetus.</title>
        <authorList>
            <person name="Ming D."/>
            <person name="Wang M."/>
            <person name="Zhou Y."/>
            <person name="Jiang T."/>
            <person name="Hu S."/>
        </authorList>
    </citation>
    <scope>NUCLEOTIDE SEQUENCE [LARGE SCALE GENOMIC DNA]</scope>
    <source>
        <strain evidence="1 2">31801</strain>
    </source>
</reference>
<dbReference type="EMBL" id="CP013068">
    <property type="protein sequence ID" value="ALV26694.1"/>
    <property type="molecule type" value="Genomic_DNA"/>
</dbReference>
<gene>
    <name evidence="1" type="ORF">APZ00_06050</name>
</gene>
<dbReference type="RefSeq" id="WP_058898356.1">
    <property type="nucleotide sequence ID" value="NZ_CP013068.1"/>
</dbReference>
<organism evidence="1 2">
    <name type="scientific">Pannonibacter phragmitetus</name>
    <dbReference type="NCBI Taxonomy" id="121719"/>
    <lineage>
        <taxon>Bacteria</taxon>
        <taxon>Pseudomonadati</taxon>
        <taxon>Pseudomonadota</taxon>
        <taxon>Alphaproteobacteria</taxon>
        <taxon>Hyphomicrobiales</taxon>
        <taxon>Stappiaceae</taxon>
        <taxon>Pannonibacter</taxon>
    </lineage>
</organism>
<name>A0A0U3NZK7_9HYPH</name>
<protein>
    <recommendedName>
        <fullName evidence="3">SGNH hydrolase-type esterase domain-containing protein</fullName>
    </recommendedName>
</protein>
<dbReference type="InterPro" id="IPR036514">
    <property type="entry name" value="SGNH_hydro_sf"/>
</dbReference>
<sequence>MFLKRTARHEAAPVSWKRTTRTRWRRQCFEYHPVFGWWHIPNMDARLMLGQTYHRFQTNSTGMRDSREFTREIPAGKTRIIALGDSYTAGDGVSNDRRATSLIEARHPDLEILNFGLNGSGTDQQLLIFETLAKSYEADAYIWFFCVENIARNKYTCFPSFNWHENREVLRPKPFFELTEDGLKLSNVPVPTEMRTAETRGDWAYTFPYLPEHPSDPYAIYSKPDSSHWLLMKAIISRFLAQVAPKPVFLVPLPMYQHYLGEAPATYLERFKELRDPDTRVHVLDVLPAFMSEHPSNRQNFRFPDDPHYTDFAHQRLATSLDYMMTWLEPGLMKSKINGETAS</sequence>
<dbReference type="KEGG" id="pphr:APZ00_06050"/>
<dbReference type="Proteomes" id="UP000064921">
    <property type="component" value="Chromosome"/>
</dbReference>
<dbReference type="Gene3D" id="3.40.50.1110">
    <property type="entry name" value="SGNH hydrolase"/>
    <property type="match status" value="1"/>
</dbReference>
<dbReference type="STRING" id="121719.APZ00_06050"/>
<keyword evidence="2" id="KW-1185">Reference proteome</keyword>
<accession>A0A0U3NZK7</accession>
<proteinExistence type="predicted"/>
<evidence type="ECO:0000313" key="2">
    <source>
        <dbReference type="Proteomes" id="UP000064921"/>
    </source>
</evidence>
<dbReference type="SUPFAM" id="SSF52266">
    <property type="entry name" value="SGNH hydrolase"/>
    <property type="match status" value="1"/>
</dbReference>
<evidence type="ECO:0008006" key="3">
    <source>
        <dbReference type="Google" id="ProtNLM"/>
    </source>
</evidence>
<evidence type="ECO:0000313" key="1">
    <source>
        <dbReference type="EMBL" id="ALV26694.1"/>
    </source>
</evidence>
<dbReference type="CDD" id="cd00229">
    <property type="entry name" value="SGNH_hydrolase"/>
    <property type="match status" value="1"/>
</dbReference>